<accession>A0A0E9UKU2</accession>
<proteinExistence type="predicted"/>
<reference evidence="1" key="2">
    <citation type="journal article" date="2015" name="Fish Shellfish Immunol.">
        <title>Early steps in the European eel (Anguilla anguilla)-Vibrio vulnificus interaction in the gills: Role of the RtxA13 toxin.</title>
        <authorList>
            <person name="Callol A."/>
            <person name="Pajuelo D."/>
            <person name="Ebbesson L."/>
            <person name="Teles M."/>
            <person name="MacKenzie S."/>
            <person name="Amaro C."/>
        </authorList>
    </citation>
    <scope>NUCLEOTIDE SEQUENCE</scope>
</reference>
<dbReference type="EMBL" id="GBXM01042231">
    <property type="protein sequence ID" value="JAH66346.1"/>
    <property type="molecule type" value="Transcribed_RNA"/>
</dbReference>
<evidence type="ECO:0000313" key="1">
    <source>
        <dbReference type="EMBL" id="JAH66346.1"/>
    </source>
</evidence>
<name>A0A0E9UKU2_ANGAN</name>
<organism evidence="1">
    <name type="scientific">Anguilla anguilla</name>
    <name type="common">European freshwater eel</name>
    <name type="synonym">Muraena anguilla</name>
    <dbReference type="NCBI Taxonomy" id="7936"/>
    <lineage>
        <taxon>Eukaryota</taxon>
        <taxon>Metazoa</taxon>
        <taxon>Chordata</taxon>
        <taxon>Craniata</taxon>
        <taxon>Vertebrata</taxon>
        <taxon>Euteleostomi</taxon>
        <taxon>Actinopterygii</taxon>
        <taxon>Neopterygii</taxon>
        <taxon>Teleostei</taxon>
        <taxon>Anguilliformes</taxon>
        <taxon>Anguillidae</taxon>
        <taxon>Anguilla</taxon>
    </lineage>
</organism>
<protein>
    <submittedName>
        <fullName evidence="1">Uncharacterized protein</fullName>
    </submittedName>
</protein>
<reference evidence="1" key="1">
    <citation type="submission" date="2014-11" db="EMBL/GenBank/DDBJ databases">
        <authorList>
            <person name="Amaro Gonzalez C."/>
        </authorList>
    </citation>
    <scope>NUCLEOTIDE SEQUENCE</scope>
</reference>
<sequence length="9" mass="1054">MIHFGTSYV</sequence>